<dbReference type="EMBL" id="JBBMFK010000018">
    <property type="protein sequence ID" value="MEQ2444057.1"/>
    <property type="molecule type" value="Genomic_DNA"/>
</dbReference>
<accession>A0ABV1E9Q5</accession>
<gene>
    <name evidence="2" type="ORF">WMO64_11350</name>
</gene>
<evidence type="ECO:0000313" key="2">
    <source>
        <dbReference type="EMBL" id="MEQ2444057.1"/>
    </source>
</evidence>
<feature type="domain" description="Thioredoxin-like fold" evidence="1">
    <location>
        <begin position="39"/>
        <end position="112"/>
    </location>
</feature>
<dbReference type="NCBIfam" id="TIGR00412">
    <property type="entry name" value="redox_disulf_2"/>
    <property type="match status" value="1"/>
</dbReference>
<protein>
    <submittedName>
        <fullName evidence="2">Thioredoxin family protein</fullName>
    </submittedName>
</protein>
<organism evidence="2 3">
    <name type="scientific">Pseudoflavonifractor intestinihominis</name>
    <dbReference type="NCBI Taxonomy" id="3133171"/>
    <lineage>
        <taxon>Bacteria</taxon>
        <taxon>Bacillati</taxon>
        <taxon>Bacillota</taxon>
        <taxon>Clostridia</taxon>
        <taxon>Eubacteriales</taxon>
        <taxon>Oscillospiraceae</taxon>
        <taxon>Pseudoflavonifractor</taxon>
    </lineage>
</organism>
<dbReference type="Pfam" id="PF13192">
    <property type="entry name" value="Thioredoxin_3"/>
    <property type="match status" value="1"/>
</dbReference>
<keyword evidence="3" id="KW-1185">Reference proteome</keyword>
<dbReference type="InterPro" id="IPR005243">
    <property type="entry name" value="THIRX-like_proc"/>
</dbReference>
<dbReference type="RefSeq" id="WP_349232036.1">
    <property type="nucleotide sequence ID" value="NZ_JBBMFK010000018.1"/>
</dbReference>
<dbReference type="Proteomes" id="UP001464378">
    <property type="component" value="Unassembled WGS sequence"/>
</dbReference>
<name>A0ABV1E9Q5_9FIRM</name>
<sequence length="117" mass="12168">MALFGFGKKNEENASACTCGCSCGCEASPSPAASGPITSIRVLGSGCKNCHALLESTQEAVRTLGLPVQVEYVTDMREIMASGAMMMPALEINGRIASGGRVLKADQVAKLLTDWGK</sequence>
<proteinExistence type="predicted"/>
<dbReference type="SUPFAM" id="SSF52833">
    <property type="entry name" value="Thioredoxin-like"/>
    <property type="match status" value="1"/>
</dbReference>
<comment type="caution">
    <text evidence="2">The sequence shown here is derived from an EMBL/GenBank/DDBJ whole genome shotgun (WGS) entry which is preliminary data.</text>
</comment>
<dbReference type="InterPro" id="IPR036249">
    <property type="entry name" value="Thioredoxin-like_sf"/>
</dbReference>
<dbReference type="Gene3D" id="3.40.30.10">
    <property type="entry name" value="Glutaredoxin"/>
    <property type="match status" value="1"/>
</dbReference>
<dbReference type="PANTHER" id="PTHR36450:SF1">
    <property type="entry name" value="THIOREDOXIN"/>
    <property type="match status" value="1"/>
</dbReference>
<evidence type="ECO:0000259" key="1">
    <source>
        <dbReference type="Pfam" id="PF13192"/>
    </source>
</evidence>
<dbReference type="InterPro" id="IPR012336">
    <property type="entry name" value="Thioredoxin-like_fold"/>
</dbReference>
<dbReference type="PANTHER" id="PTHR36450">
    <property type="entry name" value="THIOREDOXIN"/>
    <property type="match status" value="1"/>
</dbReference>
<reference evidence="2 3" key="1">
    <citation type="submission" date="2024-03" db="EMBL/GenBank/DDBJ databases">
        <title>Human intestinal bacterial collection.</title>
        <authorList>
            <person name="Pauvert C."/>
            <person name="Hitch T.C.A."/>
            <person name="Clavel T."/>
        </authorList>
    </citation>
    <scope>NUCLEOTIDE SEQUENCE [LARGE SCALE GENOMIC DNA]</scope>
    <source>
        <strain evidence="2 3">CLA-AP-H29</strain>
    </source>
</reference>
<evidence type="ECO:0000313" key="3">
    <source>
        <dbReference type="Proteomes" id="UP001464378"/>
    </source>
</evidence>